<keyword evidence="5 8" id="KW-0946">Virion</keyword>
<name>A0A059TB36_9PAPI</name>
<evidence type="ECO:0000256" key="7">
    <source>
        <dbReference type="ARBA" id="ARBA00023296"/>
    </source>
</evidence>
<dbReference type="Gene3D" id="2.60.175.20">
    <property type="entry name" value="Major capsid L1 (late) superfamily, Papillomavirus"/>
    <property type="match status" value="2"/>
</dbReference>
<dbReference type="GO" id="GO:0039620">
    <property type="term" value="C:T=7 icosahedral viral capsid"/>
    <property type="evidence" value="ECO:0007669"/>
    <property type="project" value="UniProtKB-KW"/>
</dbReference>
<dbReference type="Pfam" id="PF00500">
    <property type="entry name" value="Late_protein_L1"/>
    <property type="match status" value="1"/>
</dbReference>
<dbReference type="RefSeq" id="YP_009041476.1">
    <property type="nucleotide sequence ID" value="NC_024300.1"/>
</dbReference>
<dbReference type="EMBL" id="KJ452243">
    <property type="protein sequence ID" value="AHV82120.1"/>
    <property type="molecule type" value="Genomic_DNA"/>
</dbReference>
<comment type="similarity">
    <text evidence="8">Belongs to the papillomaviridae L1 protein family.</text>
</comment>
<dbReference type="InterPro" id="IPR011222">
    <property type="entry name" value="dsDNA_vir_gr_I_capsid"/>
</dbReference>
<evidence type="ECO:0000256" key="2">
    <source>
        <dbReference type="ARBA" id="ARBA00022561"/>
    </source>
</evidence>
<dbReference type="PRINTS" id="PR00865">
    <property type="entry name" value="HPVCAPSIDL1"/>
</dbReference>
<evidence type="ECO:0000256" key="4">
    <source>
        <dbReference type="ARBA" id="ARBA00022804"/>
    </source>
</evidence>
<evidence type="ECO:0000256" key="3">
    <source>
        <dbReference type="ARBA" id="ARBA00022581"/>
    </source>
</evidence>
<reference evidence="10 11" key="1">
    <citation type="submission" date="2014-02" db="EMBL/GenBank/DDBJ databases">
        <title>Identification of a novel papillomavirus in a northern fulmar (Fulmarus glacialis) with viral production in cartilage.</title>
        <authorList>
            <person name="Gaynor A.M."/>
            <person name="Fish S."/>
            <person name="Duerr R."/>
            <person name="Dela Cruz F.N.Jr."/>
            <person name="Pesavento P.A."/>
        </authorList>
    </citation>
    <scope>NUCLEOTIDE SEQUENCE [LARGE SCALE GENOMIC DNA]</scope>
    <source>
        <strain evidence="10">1</strain>
    </source>
</reference>
<proteinExistence type="inferred from homology"/>
<evidence type="ECO:0000313" key="10">
    <source>
        <dbReference type="EMBL" id="AHV82120.1"/>
    </source>
</evidence>
<organism evidence="10 11">
    <name type="scientific">Fulmarus glacialis papillomavirus 1</name>
    <dbReference type="NCBI Taxonomy" id="1463817"/>
    <lineage>
        <taxon>Viruses</taxon>
        <taxon>Monodnaviria</taxon>
        <taxon>Shotokuvirae</taxon>
        <taxon>Cossaviricota</taxon>
        <taxon>Papovaviricetes</taxon>
        <taxon>Zurhausenvirales</taxon>
        <taxon>Papillomaviridae</taxon>
        <taxon>Firstpapillomavirinae</taxon>
        <taxon>Treiszetapapillomavirus</taxon>
        <taxon>Treiszetapapillomavirus 1</taxon>
    </lineage>
</organism>
<dbReference type="InterPro" id="IPR036973">
    <property type="entry name" value="Capsid_L1_sf_Papillomavir"/>
</dbReference>
<dbReference type="OrthoDB" id="5037at10239"/>
<comment type="subcellular location">
    <subcellularLocation>
        <location evidence="1 8">Virion</location>
    </subcellularLocation>
</comment>
<dbReference type="GO" id="GO:0005198">
    <property type="term" value="F:structural molecule activity"/>
    <property type="evidence" value="ECO:0007669"/>
    <property type="project" value="InterPro"/>
</dbReference>
<evidence type="ECO:0000313" key="11">
    <source>
        <dbReference type="Proteomes" id="UP000161901"/>
    </source>
</evidence>
<dbReference type="KEGG" id="vg:19593529"/>
<feature type="compositionally biased region" description="Basic residues" evidence="9">
    <location>
        <begin position="462"/>
        <end position="473"/>
    </location>
</feature>
<keyword evidence="6 8" id="KW-0426">Late protein</keyword>
<protein>
    <recommendedName>
        <fullName evidence="8">Major capsid protein L1</fullName>
    </recommendedName>
</protein>
<sequence>MSLNVLNGQPFFLSSPQSSSTPLLNSTDEFVQDTDIVLHASSDKLFLVGHPYYSQGVDPSVDVPMCSAYQYRVFKIVFPDPHKLALIPSDIYDPSKQRLAYKLVGLEVTRDAPLGVGLSGAPNFNALDATVPVGGSKDHRGSFAFDCKQSQLMIVGCVPVIAQHWDRAKLCKDAALEDRKCPPIELVNTVLQDGDLCDMGFGILNFKTLDEDGFSLPLELRGKISKYPDFVKMQTSGYGNSCFWFLKREQMFAKNTLFQPGTYPEAVPSDLANSAFFTTTSGSLVSSDTQLFNKPYWLSHAQGGNNGMLWGNTCFVTLLDTTRNTIFNVNIRKSGANSTYDETETYRFLRHTEQFTFQLIVRVCVVPLTAQTLTFLNTSAPYVLPQWGITNEPPVQSSPEDIYRYITSKATRCPPAEEVVPAEVDPFSKVKTWDILLEGHMSLDLHLTSLGRRYLAYMPRTTPRRTTVKRRKATSSSDARKRRRPA</sequence>
<comment type="subunit">
    <text evidence="8">Self-assembles into homopentamers. The capsid has an icosahedral symmetry and consists of 72 capsomers, with each capsomer being a pentamer of L1. Interacts with the minor capsid protein L2; this interaction is necessary for viral genome encapsidation.</text>
</comment>
<gene>
    <name evidence="8" type="primary">L1</name>
</gene>
<feature type="region of interest" description="Disordered" evidence="9">
    <location>
        <begin position="461"/>
        <end position="486"/>
    </location>
</feature>
<keyword evidence="11" id="KW-1185">Reference proteome</keyword>
<keyword evidence="8" id="KW-1145">T=7 icosahedral capsid protein</keyword>
<evidence type="ECO:0000256" key="1">
    <source>
        <dbReference type="ARBA" id="ARBA00004328"/>
    </source>
</evidence>
<keyword evidence="4 8" id="KW-1161">Viral attachment to host cell</keyword>
<keyword evidence="7 8" id="KW-1160">Virus entry into host cell</keyword>
<dbReference type="InterPro" id="IPR002210">
    <property type="entry name" value="Capsid_L1_Papillomavir"/>
</dbReference>
<keyword evidence="3 8" id="KW-0945">Host-virus interaction</keyword>
<dbReference type="GO" id="GO:0046718">
    <property type="term" value="P:symbiont entry into host cell"/>
    <property type="evidence" value="ECO:0007669"/>
    <property type="project" value="UniProtKB-UniRule"/>
</dbReference>
<evidence type="ECO:0000256" key="5">
    <source>
        <dbReference type="ARBA" id="ARBA00022844"/>
    </source>
</evidence>
<evidence type="ECO:0000256" key="9">
    <source>
        <dbReference type="SAM" id="MobiDB-lite"/>
    </source>
</evidence>
<evidence type="ECO:0000256" key="8">
    <source>
        <dbReference type="RuleBase" id="RU361248"/>
    </source>
</evidence>
<comment type="function">
    <text evidence="8">Forms an icosahedral capsid with a T=7 symmetry and a 50 nm diameter. The capsid is composed of 72 pentamers linked to each other by disulfide bonds and associated with L2 proteins. Binds to heparan sulfate proteoglycans on cell surface of basal layer keratinocytes to provide initial virion attachment. This binding mediates a conformational change in the virus capsid that facilitates efficient infection. The virion enters the host cell via endocytosis. During virus trafficking, L1 protein dissociates from the viral DNA and the genomic DNA is released to the host nucleus. The virion assembly takes place within the cell nucleus. Encapsulates the genomic DNA together with protein L2.</text>
</comment>
<dbReference type="SUPFAM" id="SSF88648">
    <property type="entry name" value="Group I dsDNA viruses"/>
    <property type="match status" value="1"/>
</dbReference>
<accession>A0A059TB36</accession>
<dbReference type="Proteomes" id="UP000161901">
    <property type="component" value="Segment"/>
</dbReference>
<keyword evidence="2 8" id="KW-0167">Capsid protein</keyword>
<evidence type="ECO:0000256" key="6">
    <source>
        <dbReference type="ARBA" id="ARBA00022921"/>
    </source>
</evidence>
<dbReference type="GO" id="GO:0019062">
    <property type="term" value="P:virion attachment to host cell"/>
    <property type="evidence" value="ECO:0007669"/>
    <property type="project" value="UniProtKB-UniRule"/>
</dbReference>